<dbReference type="PROSITE" id="PS01129">
    <property type="entry name" value="PSI_RLU"/>
    <property type="match status" value="1"/>
</dbReference>
<evidence type="ECO:0000256" key="15">
    <source>
        <dbReference type="ARBA" id="ARBA00043143"/>
    </source>
</evidence>
<dbReference type="GO" id="GO:0160151">
    <property type="term" value="F:tRNA pseudouridine(32) synthase activity"/>
    <property type="evidence" value="ECO:0007669"/>
    <property type="project" value="UniProtKB-EC"/>
</dbReference>
<evidence type="ECO:0000256" key="6">
    <source>
        <dbReference type="ARBA" id="ARBA00036916"/>
    </source>
</evidence>
<dbReference type="GO" id="GO:0008033">
    <property type="term" value="P:tRNA processing"/>
    <property type="evidence" value="ECO:0007669"/>
    <property type="project" value="UniProtKB-KW"/>
</dbReference>
<evidence type="ECO:0000256" key="11">
    <source>
        <dbReference type="ARBA" id="ARBA00041266"/>
    </source>
</evidence>
<dbReference type="KEGG" id="cvc:BKX93_09580"/>
<evidence type="ECO:0000256" key="13">
    <source>
        <dbReference type="ARBA" id="ARBA00042844"/>
    </source>
</evidence>
<accession>A0A1D9LG29</accession>
<comment type="function">
    <text evidence="7">Dual specificity enzyme that catalyzes the synthesis of pseudouridine from uracil-746 in 23S ribosomal RNA and from uracil-32 in the anticodon stem and loop of transfer RNAs.</text>
</comment>
<dbReference type="Pfam" id="PF00849">
    <property type="entry name" value="PseudoU_synth_2"/>
    <property type="match status" value="1"/>
</dbReference>
<dbReference type="InterPro" id="IPR006145">
    <property type="entry name" value="PsdUridine_synth_RsuA/RluA"/>
</dbReference>
<dbReference type="Gene3D" id="3.30.2350.10">
    <property type="entry name" value="Pseudouridine synthase"/>
    <property type="match status" value="1"/>
</dbReference>
<comment type="catalytic activity">
    <reaction evidence="5">
        <text>uridine(32) in tRNA = pseudouridine(32) in tRNA</text>
        <dbReference type="Rhea" id="RHEA:42544"/>
        <dbReference type="Rhea" id="RHEA-COMP:10107"/>
        <dbReference type="Rhea" id="RHEA-COMP:10108"/>
        <dbReference type="ChEBI" id="CHEBI:65314"/>
        <dbReference type="ChEBI" id="CHEBI:65315"/>
        <dbReference type="EC" id="5.4.99.28"/>
    </reaction>
</comment>
<name>A0A1D9LG29_9NEIS</name>
<evidence type="ECO:0000256" key="3">
    <source>
        <dbReference type="ARBA" id="ARBA00022694"/>
    </source>
</evidence>
<dbReference type="EC" id="5.4.99.28" evidence="8"/>
<evidence type="ECO:0000256" key="4">
    <source>
        <dbReference type="ARBA" id="ARBA00023235"/>
    </source>
</evidence>
<dbReference type="InterPro" id="IPR050188">
    <property type="entry name" value="RluA_PseudoU_synthase"/>
</dbReference>
<dbReference type="AlphaFoldDB" id="A0A1D9LG29"/>
<dbReference type="Proteomes" id="UP000178776">
    <property type="component" value="Chromosome"/>
</dbReference>
<keyword evidence="4" id="KW-0413">Isomerase</keyword>
<keyword evidence="3" id="KW-0819">tRNA processing</keyword>
<dbReference type="GeneID" id="68841465"/>
<evidence type="ECO:0000256" key="14">
    <source>
        <dbReference type="ARBA" id="ARBA00042883"/>
    </source>
</evidence>
<evidence type="ECO:0000256" key="12">
    <source>
        <dbReference type="ARBA" id="ARBA00042372"/>
    </source>
</evidence>
<reference evidence="17 18" key="1">
    <citation type="submission" date="2016-10" db="EMBL/GenBank/DDBJ databases">
        <title>Chromobacterium muskegensis sp. nov., an insecticidal bacterium isolated from Sphagnum bogs.</title>
        <authorList>
            <person name="Sparks M.E."/>
            <person name="Blackburn M.B."/>
            <person name="Gundersen-Rindal D.E."/>
            <person name="Mitchell A."/>
            <person name="Farrar R."/>
            <person name="Kuhar D."/>
        </authorList>
    </citation>
    <scope>NUCLEOTIDE SEQUENCE [LARGE SCALE GENOMIC DNA]</scope>
    <source>
        <strain evidence="17 18">21-1</strain>
    </source>
</reference>
<dbReference type="PANTHER" id="PTHR21600:SF91">
    <property type="entry name" value="DUAL-SPECIFICITY RNA PSEUDOURIDINE SYNTHASE RLUA"/>
    <property type="match status" value="1"/>
</dbReference>
<comment type="similarity">
    <text evidence="1">Belongs to the pseudouridine synthase RluA family.</text>
</comment>
<dbReference type="EC" id="5.4.99.29" evidence="9"/>
<dbReference type="CDD" id="cd02869">
    <property type="entry name" value="PseudoU_synth_RluA_like"/>
    <property type="match status" value="1"/>
</dbReference>
<dbReference type="GO" id="GO:0003723">
    <property type="term" value="F:RNA binding"/>
    <property type="evidence" value="ECO:0007669"/>
    <property type="project" value="InterPro"/>
</dbReference>
<evidence type="ECO:0000256" key="5">
    <source>
        <dbReference type="ARBA" id="ARBA00036184"/>
    </source>
</evidence>
<protein>
    <recommendedName>
        <fullName evidence="10">Dual-specificity RNA pseudouridine synthase RluA</fullName>
        <ecNumber evidence="8">5.4.99.28</ecNumber>
        <ecNumber evidence="9">5.4.99.29</ecNumber>
    </recommendedName>
    <alternativeName>
        <fullName evidence="11">23S rRNA pseudouridine(746) synthase</fullName>
    </alternativeName>
    <alternativeName>
        <fullName evidence="14">Ribosomal large subunit pseudouridine synthase A</fullName>
    </alternativeName>
    <alternativeName>
        <fullName evidence="13">rRNA pseudouridylate synthase A</fullName>
    </alternativeName>
    <alternativeName>
        <fullName evidence="15">rRNA-uridine isomerase A</fullName>
    </alternativeName>
    <alternativeName>
        <fullName evidence="12">tRNA pseudouridine(32) synthase</fullName>
    </alternativeName>
</protein>
<evidence type="ECO:0000313" key="17">
    <source>
        <dbReference type="EMBL" id="AOZ50223.1"/>
    </source>
</evidence>
<dbReference type="PANTHER" id="PTHR21600">
    <property type="entry name" value="MITOCHONDRIAL RNA PSEUDOURIDINE SYNTHASE"/>
    <property type="match status" value="1"/>
</dbReference>
<dbReference type="GO" id="GO:0000455">
    <property type="term" value="P:enzyme-directed rRNA pseudouridine synthesis"/>
    <property type="evidence" value="ECO:0007669"/>
    <property type="project" value="TreeGrafter"/>
</dbReference>
<keyword evidence="2" id="KW-0698">rRNA processing</keyword>
<dbReference type="InterPro" id="IPR006224">
    <property type="entry name" value="PsdUridine_synth_RluA-like_CS"/>
</dbReference>
<evidence type="ECO:0000313" key="18">
    <source>
        <dbReference type="Proteomes" id="UP000178776"/>
    </source>
</evidence>
<dbReference type="STRING" id="1108595.BKX93_09580"/>
<proteinExistence type="inferred from homology"/>
<dbReference type="SUPFAM" id="SSF55120">
    <property type="entry name" value="Pseudouridine synthase"/>
    <property type="match status" value="1"/>
</dbReference>
<comment type="catalytic activity">
    <reaction evidence="6">
        <text>uridine(746) in 23S rRNA = pseudouridine(746) in 23S rRNA</text>
        <dbReference type="Rhea" id="RHEA:42548"/>
        <dbReference type="Rhea" id="RHEA-COMP:10109"/>
        <dbReference type="Rhea" id="RHEA-COMP:10110"/>
        <dbReference type="ChEBI" id="CHEBI:65314"/>
        <dbReference type="ChEBI" id="CHEBI:65315"/>
        <dbReference type="EC" id="5.4.99.29"/>
    </reaction>
</comment>
<evidence type="ECO:0000256" key="8">
    <source>
        <dbReference type="ARBA" id="ARBA00038944"/>
    </source>
</evidence>
<sequence>MQRHNLEHYNPPPDTGLSVIYADSCLLVLDKPSGLLSVPGRGEDKADCLISRAQKVYPDALTVHRLDMDTSGLVVMGRGPEMQRALSIAFMDRKVKKRYIAVVDGIVESNSGTVDLPLIIDWPNRPRQKVDFDEGKEAITHYRVILRDTGRNLSRMELDPQTGRAHQLRMHMLHLESGHPILGDDIYAPPEALAKADRLLLHASRLVLRHPVTFEEMEFEAPAPF</sequence>
<evidence type="ECO:0000256" key="10">
    <source>
        <dbReference type="ARBA" id="ARBA00039988"/>
    </source>
</evidence>
<dbReference type="EMBL" id="CP017707">
    <property type="protein sequence ID" value="AOZ50223.1"/>
    <property type="molecule type" value="Genomic_DNA"/>
</dbReference>
<feature type="domain" description="Pseudouridine synthase RsuA/RluA-like" evidence="16">
    <location>
        <begin position="26"/>
        <end position="174"/>
    </location>
</feature>
<evidence type="ECO:0000259" key="16">
    <source>
        <dbReference type="Pfam" id="PF00849"/>
    </source>
</evidence>
<evidence type="ECO:0000256" key="2">
    <source>
        <dbReference type="ARBA" id="ARBA00022552"/>
    </source>
</evidence>
<evidence type="ECO:0000256" key="9">
    <source>
        <dbReference type="ARBA" id="ARBA00038945"/>
    </source>
</evidence>
<dbReference type="InterPro" id="IPR020103">
    <property type="entry name" value="PsdUridine_synth_cat_dom_sf"/>
</dbReference>
<evidence type="ECO:0000256" key="1">
    <source>
        <dbReference type="ARBA" id="ARBA00010876"/>
    </source>
</evidence>
<evidence type="ECO:0000256" key="7">
    <source>
        <dbReference type="ARBA" id="ARBA00037305"/>
    </source>
</evidence>
<organism evidence="17 18">
    <name type="scientific">Chromobacterium vaccinii</name>
    <dbReference type="NCBI Taxonomy" id="1108595"/>
    <lineage>
        <taxon>Bacteria</taxon>
        <taxon>Pseudomonadati</taxon>
        <taxon>Pseudomonadota</taxon>
        <taxon>Betaproteobacteria</taxon>
        <taxon>Neisseriales</taxon>
        <taxon>Chromobacteriaceae</taxon>
        <taxon>Chromobacterium</taxon>
    </lineage>
</organism>
<dbReference type="RefSeq" id="WP_046155537.1">
    <property type="nucleotide sequence ID" value="NZ_CP017707.1"/>
</dbReference>
<gene>
    <name evidence="17" type="ORF">BKX93_09580</name>
</gene>
<dbReference type="GO" id="GO:0160142">
    <property type="term" value="F:23S rRNA pseudouridine(746) synthase activity"/>
    <property type="evidence" value="ECO:0007669"/>
    <property type="project" value="UniProtKB-EC"/>
</dbReference>